<gene>
    <name evidence="1" type="ORF">BU25DRAFT_344148</name>
</gene>
<keyword evidence="2" id="KW-1185">Reference proteome</keyword>
<evidence type="ECO:0000313" key="1">
    <source>
        <dbReference type="EMBL" id="KAF2626260.1"/>
    </source>
</evidence>
<protein>
    <submittedName>
        <fullName evidence="1">Uncharacterized protein</fullName>
    </submittedName>
</protein>
<dbReference type="Proteomes" id="UP000799754">
    <property type="component" value="Unassembled WGS sequence"/>
</dbReference>
<accession>A0ACB6RXW1</accession>
<comment type="caution">
    <text evidence="1">The sequence shown here is derived from an EMBL/GenBank/DDBJ whole genome shotgun (WGS) entry which is preliminary data.</text>
</comment>
<name>A0ACB6RXW1_9PLEO</name>
<organism evidence="1 2">
    <name type="scientific">Macroventuria anomochaeta</name>
    <dbReference type="NCBI Taxonomy" id="301207"/>
    <lineage>
        <taxon>Eukaryota</taxon>
        <taxon>Fungi</taxon>
        <taxon>Dikarya</taxon>
        <taxon>Ascomycota</taxon>
        <taxon>Pezizomycotina</taxon>
        <taxon>Dothideomycetes</taxon>
        <taxon>Pleosporomycetidae</taxon>
        <taxon>Pleosporales</taxon>
        <taxon>Pleosporineae</taxon>
        <taxon>Didymellaceae</taxon>
        <taxon>Macroventuria</taxon>
    </lineage>
</organism>
<reference evidence="1" key="1">
    <citation type="journal article" date="2020" name="Stud. Mycol.">
        <title>101 Dothideomycetes genomes: a test case for predicting lifestyles and emergence of pathogens.</title>
        <authorList>
            <person name="Haridas S."/>
            <person name="Albert R."/>
            <person name="Binder M."/>
            <person name="Bloem J."/>
            <person name="Labutti K."/>
            <person name="Salamov A."/>
            <person name="Andreopoulos B."/>
            <person name="Baker S."/>
            <person name="Barry K."/>
            <person name="Bills G."/>
            <person name="Bluhm B."/>
            <person name="Cannon C."/>
            <person name="Castanera R."/>
            <person name="Culley D."/>
            <person name="Daum C."/>
            <person name="Ezra D."/>
            <person name="Gonzalez J."/>
            <person name="Henrissat B."/>
            <person name="Kuo A."/>
            <person name="Liang C."/>
            <person name="Lipzen A."/>
            <person name="Lutzoni F."/>
            <person name="Magnuson J."/>
            <person name="Mondo S."/>
            <person name="Nolan M."/>
            <person name="Ohm R."/>
            <person name="Pangilinan J."/>
            <person name="Park H.-J."/>
            <person name="Ramirez L."/>
            <person name="Alfaro M."/>
            <person name="Sun H."/>
            <person name="Tritt A."/>
            <person name="Yoshinaga Y."/>
            <person name="Zwiers L.-H."/>
            <person name="Turgeon B."/>
            <person name="Goodwin S."/>
            <person name="Spatafora J."/>
            <person name="Crous P."/>
            <person name="Grigoriev I."/>
        </authorList>
    </citation>
    <scope>NUCLEOTIDE SEQUENCE</scope>
    <source>
        <strain evidence="1">CBS 525.71</strain>
    </source>
</reference>
<evidence type="ECO:0000313" key="2">
    <source>
        <dbReference type="Proteomes" id="UP000799754"/>
    </source>
</evidence>
<dbReference type="EMBL" id="MU006722">
    <property type="protein sequence ID" value="KAF2626260.1"/>
    <property type="molecule type" value="Genomic_DNA"/>
</dbReference>
<proteinExistence type="predicted"/>
<sequence length="404" mass="45440">MAPLSALNLLVLHKRIPEPIPEPSTRTSPPTRSSLSTEGGFLEAWAQGYNVGSLVILILIVFCNYRSGIWLHKLILLELVLALWHGTFIFVEDPYYGWYLSATATLLFISYFLHNVVAWLKIRPFLPQWGSRLFIISLLCVQPFWIAEAWSNFSYFNSLGSDANVRMRPWEALVRDPWWIFTTWKLIDAIKKTYGFKICALIRINSRFGIMLLCMFFSIAFLLTDAAVSAARVTASSGINPYWRFALVFKCASDTIFLDDFKSVLDEIVHRKFSSANGTVGRGPNVGLSSSHDVRKRSHSSRGDEFIECTSLEQPPSLPKVSTMEPSAIKSRFLNPFAAKKNRTNVPEIHVGQEMSVTLQPRQASHDSWNSESPMLPKPAHTAYGNESLGVSESDGSSLMGRHV</sequence>